<evidence type="ECO:0000313" key="4">
    <source>
        <dbReference type="Proteomes" id="UP000253529"/>
    </source>
</evidence>
<sequence>MSSQPTGGDRPGPVERPPGAGRQPNAQDLLAEFEQALESAGFPLLSKSPGSASAAAAEPRHGADIAGERDGAAGSVADNRGPRQAPIGTPARRPLRRRLIVSSGLALAGAAVAGAGFALMPSAPTPKRPLAEAPTRQTSSVVPGAPGTDDRRSDPAPAGGSGAAVDAEAPGAATAPRDGLRPADGSNATAARPADTPAASQPAQASTAPQPPAPEPVRSGPVGPNPTPVDAKPAVAAGAPPASEAPKPHDKATPAGGVRADTPRSPAGKVEPATKPTPDKASAQKIADKPLKARAAETPYPPPRPASPQKAAALPVDQPAPDPAEAAPVAPPPPASLAAQSVGQLTNAFDYLRRLPGALIGRVAGQSGQGQ</sequence>
<dbReference type="EMBL" id="QNRK01000031">
    <property type="protein sequence ID" value="RBP06409.1"/>
    <property type="molecule type" value="Genomic_DNA"/>
</dbReference>
<feature type="compositionally biased region" description="Low complexity" evidence="1">
    <location>
        <begin position="228"/>
        <end position="245"/>
    </location>
</feature>
<feature type="compositionally biased region" description="Low complexity" evidence="1">
    <location>
        <begin position="188"/>
        <end position="208"/>
    </location>
</feature>
<keyword evidence="2" id="KW-0812">Transmembrane</keyword>
<feature type="transmembrane region" description="Helical" evidence="2">
    <location>
        <begin position="99"/>
        <end position="120"/>
    </location>
</feature>
<feature type="region of interest" description="Disordered" evidence="1">
    <location>
        <begin position="41"/>
        <end position="94"/>
    </location>
</feature>
<feature type="compositionally biased region" description="Basic and acidic residues" evidence="1">
    <location>
        <begin position="286"/>
        <end position="295"/>
    </location>
</feature>
<dbReference type="RefSeq" id="WP_113891606.1">
    <property type="nucleotide sequence ID" value="NZ_QNRK01000031.1"/>
</dbReference>
<evidence type="ECO:0000256" key="2">
    <source>
        <dbReference type="SAM" id="Phobius"/>
    </source>
</evidence>
<gene>
    <name evidence="3" type="ORF">DFR50_13129</name>
</gene>
<reference evidence="3 4" key="1">
    <citation type="submission" date="2018-06" db="EMBL/GenBank/DDBJ databases">
        <title>Genomic Encyclopedia of Type Strains, Phase IV (KMG-IV): sequencing the most valuable type-strain genomes for metagenomic binning, comparative biology and taxonomic classification.</title>
        <authorList>
            <person name="Goeker M."/>
        </authorList>
    </citation>
    <scope>NUCLEOTIDE SEQUENCE [LARGE SCALE GENOMIC DNA]</scope>
    <source>
        <strain evidence="3 4">DSM 24875</strain>
    </source>
</reference>
<dbReference type="Proteomes" id="UP000253529">
    <property type="component" value="Unassembled WGS sequence"/>
</dbReference>
<name>A0A366EY23_9HYPH</name>
<evidence type="ECO:0000256" key="1">
    <source>
        <dbReference type="SAM" id="MobiDB-lite"/>
    </source>
</evidence>
<organism evidence="3 4">
    <name type="scientific">Roseiarcus fermentans</name>
    <dbReference type="NCBI Taxonomy" id="1473586"/>
    <lineage>
        <taxon>Bacteria</taxon>
        <taxon>Pseudomonadati</taxon>
        <taxon>Pseudomonadota</taxon>
        <taxon>Alphaproteobacteria</taxon>
        <taxon>Hyphomicrobiales</taxon>
        <taxon>Roseiarcaceae</taxon>
        <taxon>Roseiarcus</taxon>
    </lineage>
</organism>
<comment type="caution">
    <text evidence="3">The sequence shown here is derived from an EMBL/GenBank/DDBJ whole genome shotgun (WGS) entry which is preliminary data.</text>
</comment>
<feature type="compositionally biased region" description="Low complexity" evidence="1">
    <location>
        <begin position="155"/>
        <end position="175"/>
    </location>
</feature>
<proteinExistence type="predicted"/>
<keyword evidence="2" id="KW-1133">Transmembrane helix</keyword>
<protein>
    <submittedName>
        <fullName evidence="3">Uncharacterized protein</fullName>
    </submittedName>
</protein>
<evidence type="ECO:0000313" key="3">
    <source>
        <dbReference type="EMBL" id="RBP06409.1"/>
    </source>
</evidence>
<feature type="compositionally biased region" description="Basic and acidic residues" evidence="1">
    <location>
        <begin position="58"/>
        <end position="71"/>
    </location>
</feature>
<feature type="region of interest" description="Disordered" evidence="1">
    <location>
        <begin position="119"/>
        <end position="338"/>
    </location>
</feature>
<keyword evidence="4" id="KW-1185">Reference proteome</keyword>
<keyword evidence="2" id="KW-0472">Membrane</keyword>
<dbReference type="AlphaFoldDB" id="A0A366EY23"/>
<feature type="region of interest" description="Disordered" evidence="1">
    <location>
        <begin position="1"/>
        <end position="27"/>
    </location>
</feature>
<accession>A0A366EY23</accession>